<dbReference type="Proteomes" id="UP000732377">
    <property type="component" value="Unassembled WGS sequence"/>
</dbReference>
<comment type="cofactor">
    <cofactor evidence="1">
        <name>[4Fe-4S] cluster</name>
        <dbReference type="ChEBI" id="CHEBI:49883"/>
    </cofactor>
</comment>
<evidence type="ECO:0000256" key="3">
    <source>
        <dbReference type="ARBA" id="ARBA00022691"/>
    </source>
</evidence>
<dbReference type="PANTHER" id="PTHR43583">
    <property type="entry name" value="2-IMINOACETATE SYNTHASE"/>
    <property type="match status" value="1"/>
</dbReference>
<keyword evidence="4" id="KW-0479">Metal-binding</keyword>
<evidence type="ECO:0000256" key="4">
    <source>
        <dbReference type="ARBA" id="ARBA00022723"/>
    </source>
</evidence>
<comment type="caution">
    <text evidence="9">The sequence shown here is derived from an EMBL/GenBank/DDBJ whole genome shotgun (WGS) entry which is preliminary data.</text>
</comment>
<keyword evidence="3" id="KW-0949">S-adenosyl-L-methionine</keyword>
<proteinExistence type="predicted"/>
<dbReference type="SFLD" id="SFLDS00029">
    <property type="entry name" value="Radical_SAM"/>
    <property type="match status" value="1"/>
</dbReference>
<dbReference type="InterPro" id="IPR010722">
    <property type="entry name" value="BATS_dom"/>
</dbReference>
<dbReference type="PANTHER" id="PTHR43583:SF2">
    <property type="entry name" value="THIAZOLE BIOSYNTHESIS PROTEIN"/>
    <property type="match status" value="1"/>
</dbReference>
<dbReference type="SUPFAM" id="SSF102114">
    <property type="entry name" value="Radical SAM enzymes"/>
    <property type="match status" value="1"/>
</dbReference>
<dbReference type="GO" id="GO:0044272">
    <property type="term" value="P:sulfur compound biosynthetic process"/>
    <property type="evidence" value="ECO:0007669"/>
    <property type="project" value="UniProtKB-ARBA"/>
</dbReference>
<evidence type="ECO:0000256" key="6">
    <source>
        <dbReference type="ARBA" id="ARBA00023014"/>
    </source>
</evidence>
<gene>
    <name evidence="9" type="ORF">CWE10_02275</name>
</gene>
<name>A0A953I158_SYMTR</name>
<dbReference type="NCBIfam" id="TIGR03955">
    <property type="entry name" value="rSAM_HydG"/>
    <property type="match status" value="1"/>
</dbReference>
<protein>
    <submittedName>
        <fullName evidence="9">[FeFe] hydrogenase H-cluster radical SAM maturase HydG</fullName>
    </submittedName>
</protein>
<feature type="domain" description="Radical SAM core" evidence="8">
    <location>
        <begin position="76"/>
        <end position="316"/>
    </location>
</feature>
<dbReference type="InterPro" id="IPR024007">
    <property type="entry name" value="FeFe-hyd_mat_HydG"/>
</dbReference>
<dbReference type="EMBL" id="PIUK01000010">
    <property type="protein sequence ID" value="MBY6275037.1"/>
    <property type="molecule type" value="Genomic_DNA"/>
</dbReference>
<sequence>MPVAAEKASFIDDALLDRLLGQASAPSAARLGQILDKAALAGGLDLEEVADLLMVEDPDHLEALFRTAFEIKQKIYGNRIVLFAPLYVSNLCVNNCRYCGFRRSNDQEVRRRLTQEEVAAEVRALIRMGHKRVLLEAGEDPVHCDIDYIVDCIRTIYGVREGKGNIRRINVNIAATTTEEYRKLKEAQIGTYQLFQETYHRPTYALMHPSGPKHNYDWHTTAHDRAMEAGIDDVGVGVLFGLYDYRYEVLAMLLHVRHLEEAFGVGPHTISVPRLQPAPGVDLHTFPHLVTDDQFKKLVAILRLAVPYTGMIISTRETPEMRAQVLRLGVSQISAGSSVGIGGYSQMTEEQRAATAQFVQGDHRSPDEVIRWLCEEGYLPSYCTACYRQGRTGDRFMALAKTGQIQNLCQPNAILTFEEYLEDYASEATREVGRRTEAANLAQIPSEKVRAETERRLVRIRAGERDLYF</sequence>
<dbReference type="GO" id="GO:0042364">
    <property type="term" value="P:water-soluble vitamin biosynthetic process"/>
    <property type="evidence" value="ECO:0007669"/>
    <property type="project" value="UniProtKB-ARBA"/>
</dbReference>
<keyword evidence="6" id="KW-0411">Iron-sulfur</keyword>
<dbReference type="SMART" id="SM00876">
    <property type="entry name" value="BATS"/>
    <property type="match status" value="1"/>
</dbReference>
<keyword evidence="5" id="KW-0408">Iron</keyword>
<evidence type="ECO:0000313" key="9">
    <source>
        <dbReference type="EMBL" id="MBY6275037.1"/>
    </source>
</evidence>
<evidence type="ECO:0000256" key="5">
    <source>
        <dbReference type="ARBA" id="ARBA00023004"/>
    </source>
</evidence>
<dbReference type="GO" id="GO:0051539">
    <property type="term" value="F:4 iron, 4 sulfur cluster binding"/>
    <property type="evidence" value="ECO:0007669"/>
    <property type="project" value="UniProtKB-KW"/>
</dbReference>
<dbReference type="SFLD" id="SFLDG01060">
    <property type="entry name" value="BATS_domain_containing"/>
    <property type="match status" value="1"/>
</dbReference>
<dbReference type="GO" id="GO:0003824">
    <property type="term" value="F:catalytic activity"/>
    <property type="evidence" value="ECO:0007669"/>
    <property type="project" value="InterPro"/>
</dbReference>
<evidence type="ECO:0000256" key="1">
    <source>
        <dbReference type="ARBA" id="ARBA00001966"/>
    </source>
</evidence>
<dbReference type="InterPro" id="IPR013785">
    <property type="entry name" value="Aldolase_TIM"/>
</dbReference>
<dbReference type="InterPro" id="IPR058240">
    <property type="entry name" value="rSAM_sf"/>
</dbReference>
<evidence type="ECO:0000259" key="8">
    <source>
        <dbReference type="PROSITE" id="PS51918"/>
    </source>
</evidence>
<accession>A0A953I158</accession>
<keyword evidence="2" id="KW-0004">4Fe-4S</keyword>
<dbReference type="AlphaFoldDB" id="A0A953I158"/>
<evidence type="ECO:0000256" key="7">
    <source>
        <dbReference type="ARBA" id="ARBA00034078"/>
    </source>
</evidence>
<dbReference type="SFLD" id="SFLDG01081">
    <property type="entry name" value="cleavage_of_the_Ca-Cb_bond_in"/>
    <property type="match status" value="1"/>
</dbReference>
<evidence type="ECO:0000313" key="10">
    <source>
        <dbReference type="Proteomes" id="UP000732377"/>
    </source>
</evidence>
<dbReference type="Pfam" id="PF04055">
    <property type="entry name" value="Radical_SAM"/>
    <property type="match status" value="1"/>
</dbReference>
<dbReference type="GO" id="GO:0046872">
    <property type="term" value="F:metal ion binding"/>
    <property type="evidence" value="ECO:0007669"/>
    <property type="project" value="UniProtKB-KW"/>
</dbReference>
<dbReference type="SMART" id="SM00729">
    <property type="entry name" value="Elp3"/>
    <property type="match status" value="1"/>
</dbReference>
<dbReference type="InterPro" id="IPR034428">
    <property type="entry name" value="ThiH/NoCL/HydG-like"/>
</dbReference>
<dbReference type="CDD" id="cd01335">
    <property type="entry name" value="Radical_SAM"/>
    <property type="match status" value="1"/>
</dbReference>
<dbReference type="SFLD" id="SFLDF00319">
    <property type="entry name" value="Fe_hydrogenase_maturase_(HydG"/>
    <property type="match status" value="1"/>
</dbReference>
<reference evidence="9" key="1">
    <citation type="submission" date="2017-11" db="EMBL/GenBank/DDBJ databases">
        <title>Three new genomes from thermophilic consortium.</title>
        <authorList>
            <person name="Quaggio R."/>
            <person name="Amgarten D."/>
            <person name="Setubal J.C."/>
        </authorList>
    </citation>
    <scope>NUCLEOTIDE SEQUENCE</scope>
    <source>
        <strain evidence="9">ZCTH01-B2</strain>
    </source>
</reference>
<comment type="cofactor">
    <cofactor evidence="7">
        <name>[2Fe-2S] cluster</name>
        <dbReference type="ChEBI" id="CHEBI:190135"/>
    </cofactor>
</comment>
<dbReference type="Gene3D" id="3.20.20.70">
    <property type="entry name" value="Aldolase class I"/>
    <property type="match status" value="1"/>
</dbReference>
<evidence type="ECO:0000256" key="2">
    <source>
        <dbReference type="ARBA" id="ARBA00022485"/>
    </source>
</evidence>
<dbReference type="RefSeq" id="WP_273377722.1">
    <property type="nucleotide sequence ID" value="NZ_JACSIR010000053.1"/>
</dbReference>
<dbReference type="InterPro" id="IPR007197">
    <property type="entry name" value="rSAM"/>
</dbReference>
<dbReference type="Pfam" id="PF06968">
    <property type="entry name" value="BATS"/>
    <property type="match status" value="1"/>
</dbReference>
<dbReference type="PROSITE" id="PS51918">
    <property type="entry name" value="RADICAL_SAM"/>
    <property type="match status" value="1"/>
</dbReference>
<dbReference type="InterPro" id="IPR006638">
    <property type="entry name" value="Elp3/MiaA/NifB-like_rSAM"/>
</dbReference>
<organism evidence="9 10">
    <name type="scientific">Symbiobacterium thermophilum</name>
    <dbReference type="NCBI Taxonomy" id="2734"/>
    <lineage>
        <taxon>Bacteria</taxon>
        <taxon>Bacillati</taxon>
        <taxon>Bacillota</taxon>
        <taxon>Clostridia</taxon>
        <taxon>Eubacteriales</taxon>
        <taxon>Symbiobacteriaceae</taxon>
        <taxon>Symbiobacterium</taxon>
    </lineage>
</organism>